<dbReference type="EC" id="4.3.2.10" evidence="10"/>
<gene>
    <name evidence="10 13" type="primary">hisH</name>
    <name evidence="13" type="ORF">IPN75_19840</name>
</gene>
<dbReference type="InterPro" id="IPR029062">
    <property type="entry name" value="Class_I_gatase-like"/>
</dbReference>
<comment type="caution">
    <text evidence="13">The sequence shown here is derived from an EMBL/GenBank/DDBJ whole genome shotgun (WGS) entry which is preliminary data.</text>
</comment>
<evidence type="ECO:0000256" key="9">
    <source>
        <dbReference type="ARBA" id="ARBA00049534"/>
    </source>
</evidence>
<comment type="subcellular location">
    <subcellularLocation>
        <location evidence="10">Cytoplasm</location>
    </subcellularLocation>
</comment>
<keyword evidence="4 10" id="KW-0378">Hydrolase</keyword>
<reference evidence="13" key="1">
    <citation type="submission" date="2020-10" db="EMBL/GenBank/DDBJ databases">
        <title>Connecting structure to function with the recovery of over 1000 high-quality activated sludge metagenome-assembled genomes encoding full-length rRNA genes using long-read sequencing.</title>
        <authorList>
            <person name="Singleton C.M."/>
            <person name="Petriglieri F."/>
            <person name="Kristensen J.M."/>
            <person name="Kirkegaard R.H."/>
            <person name="Michaelsen T.Y."/>
            <person name="Andersen M.H."/>
            <person name="Karst S.M."/>
            <person name="Dueholm M.S."/>
            <person name="Nielsen P.H."/>
            <person name="Albertsen M."/>
        </authorList>
    </citation>
    <scope>NUCLEOTIDE SEQUENCE</scope>
    <source>
        <strain evidence="13">OdNE_18-Q3-R46-58_BAT3C.305</strain>
    </source>
</reference>
<dbReference type="SUPFAM" id="SSF52317">
    <property type="entry name" value="Class I glutamine amidotransferase-like"/>
    <property type="match status" value="1"/>
</dbReference>
<evidence type="ECO:0000256" key="7">
    <source>
        <dbReference type="ARBA" id="ARBA00023239"/>
    </source>
</evidence>
<evidence type="ECO:0000256" key="4">
    <source>
        <dbReference type="ARBA" id="ARBA00022801"/>
    </source>
</evidence>
<keyword evidence="5 10" id="KW-0315">Glutamine amidotransferase</keyword>
<proteinExistence type="inferred from homology"/>
<dbReference type="PIRSF" id="PIRSF000495">
    <property type="entry name" value="Amidotransf_hisH"/>
    <property type="match status" value="1"/>
</dbReference>
<protein>
    <recommendedName>
        <fullName evidence="10">Imidazole glycerol phosphate synthase subunit HisH</fullName>
        <ecNumber evidence="10">4.3.2.10</ecNumber>
    </recommendedName>
    <alternativeName>
        <fullName evidence="10">IGP synthase glutaminase subunit</fullName>
        <ecNumber evidence="10">3.5.1.2</ecNumber>
    </alternativeName>
    <alternativeName>
        <fullName evidence="10">IGP synthase subunit HisH</fullName>
    </alternativeName>
    <alternativeName>
        <fullName evidence="10">ImGP synthase subunit HisH</fullName>
        <shortName evidence="10">IGPS subunit HisH</shortName>
    </alternativeName>
</protein>
<feature type="active site" evidence="10 11">
    <location>
        <position position="199"/>
    </location>
</feature>
<dbReference type="GO" id="GO:0005737">
    <property type="term" value="C:cytoplasm"/>
    <property type="evidence" value="ECO:0007669"/>
    <property type="project" value="UniProtKB-SubCell"/>
</dbReference>
<evidence type="ECO:0000256" key="5">
    <source>
        <dbReference type="ARBA" id="ARBA00022962"/>
    </source>
</evidence>
<dbReference type="InterPro" id="IPR010139">
    <property type="entry name" value="Imidazole-glycPsynth_HisH"/>
</dbReference>
<keyword evidence="6 10" id="KW-0368">Histidine biosynthesis</keyword>
<feature type="domain" description="Glutamine amidotransferase" evidence="12">
    <location>
        <begin position="8"/>
        <end position="202"/>
    </location>
</feature>
<feature type="active site" description="Nucleophile" evidence="10 11">
    <location>
        <position position="84"/>
    </location>
</feature>
<evidence type="ECO:0000313" key="14">
    <source>
        <dbReference type="Proteomes" id="UP000808146"/>
    </source>
</evidence>
<dbReference type="AlphaFoldDB" id="A0A9D7QMJ9"/>
<comment type="catalytic activity">
    <reaction evidence="9 10">
        <text>L-glutamine + H2O = L-glutamate + NH4(+)</text>
        <dbReference type="Rhea" id="RHEA:15889"/>
        <dbReference type="ChEBI" id="CHEBI:15377"/>
        <dbReference type="ChEBI" id="CHEBI:28938"/>
        <dbReference type="ChEBI" id="CHEBI:29985"/>
        <dbReference type="ChEBI" id="CHEBI:58359"/>
        <dbReference type="EC" id="3.5.1.2"/>
    </reaction>
</comment>
<comment type="catalytic activity">
    <reaction evidence="8 10">
        <text>5-[(5-phospho-1-deoxy-D-ribulos-1-ylimino)methylamino]-1-(5-phospho-beta-D-ribosyl)imidazole-4-carboxamide + L-glutamine = D-erythro-1-(imidazol-4-yl)glycerol 3-phosphate + 5-amino-1-(5-phospho-beta-D-ribosyl)imidazole-4-carboxamide + L-glutamate + H(+)</text>
        <dbReference type="Rhea" id="RHEA:24793"/>
        <dbReference type="ChEBI" id="CHEBI:15378"/>
        <dbReference type="ChEBI" id="CHEBI:29985"/>
        <dbReference type="ChEBI" id="CHEBI:58278"/>
        <dbReference type="ChEBI" id="CHEBI:58359"/>
        <dbReference type="ChEBI" id="CHEBI:58475"/>
        <dbReference type="ChEBI" id="CHEBI:58525"/>
        <dbReference type="EC" id="4.3.2.10"/>
    </reaction>
</comment>
<evidence type="ECO:0000256" key="1">
    <source>
        <dbReference type="ARBA" id="ARBA00005091"/>
    </source>
</evidence>
<dbReference type="GO" id="GO:0016829">
    <property type="term" value="F:lyase activity"/>
    <property type="evidence" value="ECO:0007669"/>
    <property type="project" value="UniProtKB-KW"/>
</dbReference>
<evidence type="ECO:0000259" key="12">
    <source>
        <dbReference type="Pfam" id="PF00117"/>
    </source>
</evidence>
<dbReference type="PANTHER" id="PTHR42701:SF1">
    <property type="entry name" value="IMIDAZOLE GLYCEROL PHOSPHATE SYNTHASE SUBUNIT HISH"/>
    <property type="match status" value="1"/>
</dbReference>
<sequence>MSNSKVTVVDYGVGNLYSVQRALEYCGAASVTIGSSPADIETADRLILPGVGAFADGMTGLAERGLINPIRRYAHSGRPMLGICLGMQMLASKSEEFGLHDGLDLIPGRVVPIPHLRPDGTVRKIPAIGWFNLGFRNERNTQSSVFGVLPKEGAMYLVHSYHFKTDSEADLVATYDYDGVSITAAVQRGNIIGLQFHPEKSGALGLGIIASFLADQGRESP</sequence>
<dbReference type="NCBIfam" id="TIGR01855">
    <property type="entry name" value="IMP_synth_hisH"/>
    <property type="match status" value="1"/>
</dbReference>
<dbReference type="GO" id="GO:0004359">
    <property type="term" value="F:glutaminase activity"/>
    <property type="evidence" value="ECO:0007669"/>
    <property type="project" value="UniProtKB-EC"/>
</dbReference>
<dbReference type="InterPro" id="IPR017926">
    <property type="entry name" value="GATASE"/>
</dbReference>
<dbReference type="CDD" id="cd01748">
    <property type="entry name" value="GATase1_IGP_Synthase"/>
    <property type="match status" value="1"/>
</dbReference>
<keyword evidence="7 10" id="KW-0456">Lyase</keyword>
<evidence type="ECO:0000256" key="10">
    <source>
        <dbReference type="HAMAP-Rule" id="MF_00278"/>
    </source>
</evidence>
<evidence type="ECO:0000256" key="3">
    <source>
        <dbReference type="ARBA" id="ARBA00022605"/>
    </source>
</evidence>
<dbReference type="PANTHER" id="PTHR42701">
    <property type="entry name" value="IMIDAZOLE GLYCEROL PHOSPHATE SYNTHASE SUBUNIT HISH"/>
    <property type="match status" value="1"/>
</dbReference>
<evidence type="ECO:0000256" key="11">
    <source>
        <dbReference type="PIRSR" id="PIRSR000495-1"/>
    </source>
</evidence>
<evidence type="ECO:0000313" key="13">
    <source>
        <dbReference type="EMBL" id="MBK8892442.1"/>
    </source>
</evidence>
<comment type="function">
    <text evidence="10">IGPS catalyzes the conversion of PRFAR and glutamine to IGP, AICAR and glutamate. The HisH subunit catalyzes the hydrolysis of glutamine to glutamate and ammonia as part of the synthesis of IGP and AICAR. The resulting ammonia molecule is channeled to the active site of HisF.</text>
</comment>
<dbReference type="PROSITE" id="PS51273">
    <property type="entry name" value="GATASE_TYPE_1"/>
    <property type="match status" value="1"/>
</dbReference>
<dbReference type="PROSITE" id="PS51274">
    <property type="entry name" value="GATASE_COBBQ"/>
    <property type="match status" value="1"/>
</dbReference>
<feature type="active site" evidence="10 11">
    <location>
        <position position="197"/>
    </location>
</feature>
<dbReference type="Pfam" id="PF00117">
    <property type="entry name" value="GATase"/>
    <property type="match status" value="1"/>
</dbReference>
<evidence type="ECO:0000256" key="8">
    <source>
        <dbReference type="ARBA" id="ARBA00047838"/>
    </source>
</evidence>
<organism evidence="13 14">
    <name type="scientific">Candidatus Dechloromonas phosphorivorans</name>
    <dbReference type="NCBI Taxonomy" id="2899244"/>
    <lineage>
        <taxon>Bacteria</taxon>
        <taxon>Pseudomonadati</taxon>
        <taxon>Pseudomonadota</taxon>
        <taxon>Betaproteobacteria</taxon>
        <taxon>Rhodocyclales</taxon>
        <taxon>Azonexaceae</taxon>
        <taxon>Dechloromonas</taxon>
    </lineage>
</organism>
<comment type="subunit">
    <text evidence="2 10">Heterodimer of HisH and HisF.</text>
</comment>
<dbReference type="Proteomes" id="UP000808146">
    <property type="component" value="Unassembled WGS sequence"/>
</dbReference>
<keyword evidence="10" id="KW-0963">Cytoplasm</keyword>
<dbReference type="HAMAP" id="MF_00278">
    <property type="entry name" value="HisH"/>
    <property type="match status" value="1"/>
</dbReference>
<accession>A0A9D7QMJ9</accession>
<dbReference type="EC" id="3.5.1.2" evidence="10"/>
<dbReference type="Gene3D" id="3.40.50.880">
    <property type="match status" value="1"/>
</dbReference>
<dbReference type="EMBL" id="JADKBR010000028">
    <property type="protein sequence ID" value="MBK8892442.1"/>
    <property type="molecule type" value="Genomic_DNA"/>
</dbReference>
<evidence type="ECO:0000256" key="2">
    <source>
        <dbReference type="ARBA" id="ARBA00011152"/>
    </source>
</evidence>
<dbReference type="GO" id="GO:0000107">
    <property type="term" value="F:imidazoleglycerol-phosphate synthase activity"/>
    <property type="evidence" value="ECO:0007669"/>
    <property type="project" value="UniProtKB-UniRule"/>
</dbReference>
<dbReference type="GO" id="GO:0000105">
    <property type="term" value="P:L-histidine biosynthetic process"/>
    <property type="evidence" value="ECO:0007669"/>
    <property type="project" value="UniProtKB-UniRule"/>
</dbReference>
<evidence type="ECO:0000256" key="6">
    <source>
        <dbReference type="ARBA" id="ARBA00023102"/>
    </source>
</evidence>
<keyword evidence="3 10" id="KW-0028">Amino-acid biosynthesis</keyword>
<name>A0A9D7QMJ9_9RHOO</name>
<comment type="pathway">
    <text evidence="1 10">Amino-acid biosynthesis; L-histidine biosynthesis; L-histidine from 5-phospho-alpha-D-ribose 1-diphosphate: step 5/9.</text>
</comment>